<accession>A0A1H9W1H4</accession>
<dbReference type="RefSeq" id="WP_175474652.1">
    <property type="nucleotide sequence ID" value="NZ_FOGG01000054.1"/>
</dbReference>
<reference evidence="1 2" key="1">
    <citation type="submission" date="2016-10" db="EMBL/GenBank/DDBJ databases">
        <authorList>
            <person name="de Groot N.N."/>
        </authorList>
    </citation>
    <scope>NUCLEOTIDE SEQUENCE [LARGE SCALE GENOMIC DNA]</scope>
    <source>
        <strain evidence="1 2">DSM 18610</strain>
    </source>
</reference>
<evidence type="ECO:0000313" key="1">
    <source>
        <dbReference type="EMBL" id="SES27353.1"/>
    </source>
</evidence>
<dbReference type="InterPro" id="IPR019861">
    <property type="entry name" value="PorP/SprF_Bacteroidetes"/>
</dbReference>
<dbReference type="Pfam" id="PF11751">
    <property type="entry name" value="PorP_SprF"/>
    <property type="match status" value="1"/>
</dbReference>
<dbReference type="Proteomes" id="UP000199572">
    <property type="component" value="Unassembled WGS sequence"/>
</dbReference>
<evidence type="ECO:0000313" key="2">
    <source>
        <dbReference type="Proteomes" id="UP000199572"/>
    </source>
</evidence>
<proteinExistence type="predicted"/>
<organism evidence="1 2">
    <name type="scientific">Pedobacter rhizosphaerae</name>
    <dbReference type="NCBI Taxonomy" id="390241"/>
    <lineage>
        <taxon>Bacteria</taxon>
        <taxon>Pseudomonadati</taxon>
        <taxon>Bacteroidota</taxon>
        <taxon>Sphingobacteriia</taxon>
        <taxon>Sphingobacteriales</taxon>
        <taxon>Sphingobacteriaceae</taxon>
        <taxon>Pedobacter</taxon>
    </lineage>
</organism>
<name>A0A1H9W1H4_9SPHI</name>
<dbReference type="NCBIfam" id="TIGR03519">
    <property type="entry name" value="T9SS_PorP_fam"/>
    <property type="match status" value="1"/>
</dbReference>
<keyword evidence="2" id="KW-1185">Reference proteome</keyword>
<dbReference type="EMBL" id="FOGG01000054">
    <property type="protein sequence ID" value="SES27353.1"/>
    <property type="molecule type" value="Genomic_DNA"/>
</dbReference>
<protein>
    <submittedName>
        <fullName evidence="1">Type IX secretion system membrane protein, PorP/SprF family</fullName>
    </submittedName>
</protein>
<sequence length="307" mass="34316">MKINIKHIKQISRITVVFAASTLFINTVKAQILPLNAQYFQNRYLVNPSMAGINEGFNINGGFRKQWSNIPGAPITQSITLDQQLNRVGWGVNFYNEKSGGIQRTKAVGTFAYHLPLNNEDQKLNFGVSFGASQDRLDFGSVKNSDINDPSIARFNDRGYYFDGDFGISYTSKGLSVEGAIPNMRSVFRNDDQNFADKPTFYSAIGYKFNLNSGINAVSLEPKAVFRGIKNYDNLWDAGMNANFANDKLYLMAMYHSTENATFGVGMNYKSTLYFMAYYNTATSAISGYTDGDFEVNIRVNIGKVKN</sequence>
<dbReference type="STRING" id="390241.SAMN04488023_1548"/>
<dbReference type="AlphaFoldDB" id="A0A1H9W1H4"/>
<gene>
    <name evidence="1" type="ORF">SAMN04488023_1548</name>
</gene>